<keyword evidence="2 4" id="KW-0238">DNA-binding</keyword>
<reference evidence="6 7" key="1">
    <citation type="submission" date="2018-12" db="EMBL/GenBank/DDBJ databases">
        <authorList>
            <consortium name="Pathogen Informatics"/>
        </authorList>
    </citation>
    <scope>NUCLEOTIDE SEQUENCE [LARGE SCALE GENOMIC DNA]</scope>
    <source>
        <strain evidence="6 7">NCTC12967</strain>
    </source>
</reference>
<feature type="DNA-binding region" description="H-T-H motif" evidence="4">
    <location>
        <begin position="38"/>
        <end position="57"/>
    </location>
</feature>
<dbReference type="GO" id="GO:0003700">
    <property type="term" value="F:DNA-binding transcription factor activity"/>
    <property type="evidence" value="ECO:0007669"/>
    <property type="project" value="TreeGrafter"/>
</dbReference>
<evidence type="ECO:0000256" key="1">
    <source>
        <dbReference type="ARBA" id="ARBA00023015"/>
    </source>
</evidence>
<dbReference type="Pfam" id="PF13305">
    <property type="entry name" value="TetR_C_33"/>
    <property type="match status" value="1"/>
</dbReference>
<evidence type="ECO:0000256" key="3">
    <source>
        <dbReference type="ARBA" id="ARBA00023163"/>
    </source>
</evidence>
<dbReference type="GO" id="GO:0000976">
    <property type="term" value="F:transcription cis-regulatory region binding"/>
    <property type="evidence" value="ECO:0007669"/>
    <property type="project" value="TreeGrafter"/>
</dbReference>
<accession>A0A3S4TZ01</accession>
<feature type="domain" description="HTH tetR-type" evidence="5">
    <location>
        <begin position="15"/>
        <end position="75"/>
    </location>
</feature>
<sequence length="219" mass="24198">MTTKTPGRPRTSETRDLRENLLRTSRELLDEGGPAALSMREVARRAGCTHQAPYHYFANRETILAALVEAGFDELANRLREARDRAGTEDLRAVVEASGNAYVEFALTNPGVFRVMFRRDMCDPARFPGVLAAGKRARDELGRFAQAITGERATPEHETALWASVHGLAVLLLDGLMADELPTLEDRLAYARRVNQLGAGALMSSGKGEERDDPGAWFW</sequence>
<dbReference type="EMBL" id="LR134406">
    <property type="protein sequence ID" value="VEH69463.1"/>
    <property type="molecule type" value="Genomic_DNA"/>
</dbReference>
<keyword evidence="1" id="KW-0805">Transcription regulation</keyword>
<dbReference type="RefSeq" id="WP_061787863.1">
    <property type="nucleotide sequence ID" value="NZ_CAUVFX010000003.1"/>
</dbReference>
<gene>
    <name evidence="6" type="ORF">NCTC12967_00732</name>
</gene>
<dbReference type="InterPro" id="IPR001647">
    <property type="entry name" value="HTH_TetR"/>
</dbReference>
<evidence type="ECO:0000313" key="6">
    <source>
        <dbReference type="EMBL" id="VEH69463.1"/>
    </source>
</evidence>
<dbReference type="Proteomes" id="UP000273044">
    <property type="component" value="Chromosome"/>
</dbReference>
<dbReference type="InterPro" id="IPR050109">
    <property type="entry name" value="HTH-type_TetR-like_transc_reg"/>
</dbReference>
<proteinExistence type="predicted"/>
<evidence type="ECO:0000259" key="5">
    <source>
        <dbReference type="PROSITE" id="PS50977"/>
    </source>
</evidence>
<dbReference type="InterPro" id="IPR036271">
    <property type="entry name" value="Tet_transcr_reg_TetR-rel_C_sf"/>
</dbReference>
<organism evidence="6 7">
    <name type="scientific">Arachnia propionica</name>
    <dbReference type="NCBI Taxonomy" id="1750"/>
    <lineage>
        <taxon>Bacteria</taxon>
        <taxon>Bacillati</taxon>
        <taxon>Actinomycetota</taxon>
        <taxon>Actinomycetes</taxon>
        <taxon>Propionibacteriales</taxon>
        <taxon>Propionibacteriaceae</taxon>
        <taxon>Arachnia</taxon>
    </lineage>
</organism>
<dbReference type="PANTHER" id="PTHR30055">
    <property type="entry name" value="HTH-TYPE TRANSCRIPTIONAL REGULATOR RUTR"/>
    <property type="match status" value="1"/>
</dbReference>
<dbReference type="InterPro" id="IPR009057">
    <property type="entry name" value="Homeodomain-like_sf"/>
</dbReference>
<dbReference type="SUPFAM" id="SSF48498">
    <property type="entry name" value="Tetracyclin repressor-like, C-terminal domain"/>
    <property type="match status" value="1"/>
</dbReference>
<dbReference type="PRINTS" id="PR00455">
    <property type="entry name" value="HTHTETR"/>
</dbReference>
<dbReference type="SUPFAM" id="SSF46689">
    <property type="entry name" value="Homeodomain-like"/>
    <property type="match status" value="1"/>
</dbReference>
<dbReference type="Gene3D" id="1.10.357.10">
    <property type="entry name" value="Tetracycline Repressor, domain 2"/>
    <property type="match status" value="1"/>
</dbReference>
<dbReference type="PANTHER" id="PTHR30055:SF220">
    <property type="entry name" value="TETR-FAMILY REGULATORY PROTEIN"/>
    <property type="match status" value="1"/>
</dbReference>
<keyword evidence="3" id="KW-0804">Transcription</keyword>
<protein>
    <submittedName>
        <fullName evidence="6">DNA-binding transcriptional repressor FabR</fullName>
    </submittedName>
</protein>
<dbReference type="AlphaFoldDB" id="A0A3S4TZ01"/>
<dbReference type="Pfam" id="PF00440">
    <property type="entry name" value="TetR_N"/>
    <property type="match status" value="1"/>
</dbReference>
<dbReference type="GeneID" id="64406216"/>
<evidence type="ECO:0000256" key="2">
    <source>
        <dbReference type="ARBA" id="ARBA00023125"/>
    </source>
</evidence>
<name>A0A3S4TZ01_9ACTN</name>
<dbReference type="PROSITE" id="PS50977">
    <property type="entry name" value="HTH_TETR_2"/>
    <property type="match status" value="1"/>
</dbReference>
<evidence type="ECO:0000256" key="4">
    <source>
        <dbReference type="PROSITE-ProRule" id="PRU00335"/>
    </source>
</evidence>
<evidence type="ECO:0000313" key="7">
    <source>
        <dbReference type="Proteomes" id="UP000273044"/>
    </source>
</evidence>
<keyword evidence="7" id="KW-1185">Reference proteome</keyword>
<dbReference type="InterPro" id="IPR025996">
    <property type="entry name" value="MT1864/Rv1816-like_C"/>
</dbReference>